<protein>
    <submittedName>
        <fullName evidence="1">Uncharacterized protein</fullName>
    </submittedName>
</protein>
<reference evidence="1" key="1">
    <citation type="submission" date="2022-11" db="EMBL/GenBank/DDBJ databases">
        <title>Genome Sequence of Nemania bipapillata.</title>
        <authorList>
            <person name="Buettner E."/>
        </authorList>
    </citation>
    <scope>NUCLEOTIDE SEQUENCE</scope>
    <source>
        <strain evidence="1">CP14</strain>
    </source>
</reference>
<proteinExistence type="predicted"/>
<comment type="caution">
    <text evidence="1">The sequence shown here is derived from an EMBL/GenBank/DDBJ whole genome shotgun (WGS) entry which is preliminary data.</text>
</comment>
<accession>A0ACC2I1G2</accession>
<name>A0ACC2I1G2_9PEZI</name>
<sequence length="335" mass="38411">MSSFTNESTSPDVDTETVVETNNFHQVIEHFNAIGDLINKKTRFAIECQICRGKNLAITNRLLDPVTESKHEKYTVLPRCGHAFGYSCLHEWITTQKAQGQNPKCPSCRAPILCQNGHTGVITEHWASISAPYKQREDICVIRHKLSKTDCIQCERLTGGFKMLPFEDEIPERHNQVMPLHQRVEWMEAGRRAMLQEQAAFRQQASGQQARVRALLRQSNEWHDTNERSWELAALRLSTMHNLVRPMSDFQRPTYDTLEIVGASERIDEAITELTGQLDDTGAWARIRTQLDSVQQMAEERMERERRTTELTALIQAQLSALETLVRDSIAHMTQ</sequence>
<dbReference type="EMBL" id="JAPESX010002152">
    <property type="protein sequence ID" value="KAJ8109090.1"/>
    <property type="molecule type" value="Genomic_DNA"/>
</dbReference>
<dbReference type="Proteomes" id="UP001153334">
    <property type="component" value="Unassembled WGS sequence"/>
</dbReference>
<evidence type="ECO:0000313" key="1">
    <source>
        <dbReference type="EMBL" id="KAJ8109090.1"/>
    </source>
</evidence>
<evidence type="ECO:0000313" key="2">
    <source>
        <dbReference type="Proteomes" id="UP001153334"/>
    </source>
</evidence>
<gene>
    <name evidence="1" type="ORF">ONZ43_g6235</name>
</gene>
<organism evidence="1 2">
    <name type="scientific">Nemania bipapillata</name>
    <dbReference type="NCBI Taxonomy" id="110536"/>
    <lineage>
        <taxon>Eukaryota</taxon>
        <taxon>Fungi</taxon>
        <taxon>Dikarya</taxon>
        <taxon>Ascomycota</taxon>
        <taxon>Pezizomycotina</taxon>
        <taxon>Sordariomycetes</taxon>
        <taxon>Xylariomycetidae</taxon>
        <taxon>Xylariales</taxon>
        <taxon>Xylariaceae</taxon>
        <taxon>Nemania</taxon>
    </lineage>
</organism>
<keyword evidence="2" id="KW-1185">Reference proteome</keyword>